<dbReference type="InterPro" id="IPR019819">
    <property type="entry name" value="Carboxylesterase_B_CS"/>
</dbReference>
<organism evidence="5 6">
    <name type="scientific">Dactylellina haptotyla (strain CBS 200.50)</name>
    <name type="common">Nematode-trapping fungus</name>
    <name type="synonym">Monacrosporium haptotylum</name>
    <dbReference type="NCBI Taxonomy" id="1284197"/>
    <lineage>
        <taxon>Eukaryota</taxon>
        <taxon>Fungi</taxon>
        <taxon>Dikarya</taxon>
        <taxon>Ascomycota</taxon>
        <taxon>Pezizomycotina</taxon>
        <taxon>Orbiliomycetes</taxon>
        <taxon>Orbiliales</taxon>
        <taxon>Orbiliaceae</taxon>
        <taxon>Dactylellina</taxon>
    </lineage>
</organism>
<dbReference type="EMBL" id="AQGS01000225">
    <property type="protein sequence ID" value="EPS41662.1"/>
    <property type="molecule type" value="Genomic_DNA"/>
</dbReference>
<proteinExistence type="inferred from homology"/>
<evidence type="ECO:0000256" key="2">
    <source>
        <dbReference type="ARBA" id="ARBA00022801"/>
    </source>
</evidence>
<keyword evidence="6" id="KW-1185">Reference proteome</keyword>
<dbReference type="OMA" id="GYPSQLI"/>
<name>S8C223_DACHA</name>
<feature type="signal peptide" evidence="3">
    <location>
        <begin position="1"/>
        <end position="18"/>
    </location>
</feature>
<dbReference type="Pfam" id="PF00135">
    <property type="entry name" value="COesterase"/>
    <property type="match status" value="1"/>
</dbReference>
<dbReference type="PROSITE" id="PS00122">
    <property type="entry name" value="CARBOXYLESTERASE_B_1"/>
    <property type="match status" value="1"/>
</dbReference>
<gene>
    <name evidence="5" type="ORF">H072_4438</name>
</gene>
<dbReference type="PROSITE" id="PS00941">
    <property type="entry name" value="CARBOXYLESTERASE_B_2"/>
    <property type="match status" value="1"/>
</dbReference>
<dbReference type="STRING" id="1284197.S8C223"/>
<dbReference type="PANTHER" id="PTHR43918">
    <property type="entry name" value="ACETYLCHOLINESTERASE"/>
    <property type="match status" value="1"/>
</dbReference>
<dbReference type="ESTHER" id="dacha-s8c223">
    <property type="family name" value="Fungal_carboxylesterase_lipase"/>
</dbReference>
<evidence type="ECO:0000259" key="4">
    <source>
        <dbReference type="Pfam" id="PF00135"/>
    </source>
</evidence>
<dbReference type="InterPro" id="IPR029058">
    <property type="entry name" value="AB_hydrolase_fold"/>
</dbReference>
<dbReference type="eggNOG" id="KOG4389">
    <property type="taxonomic scope" value="Eukaryota"/>
</dbReference>
<dbReference type="InterPro" id="IPR050654">
    <property type="entry name" value="AChE-related_enzymes"/>
</dbReference>
<feature type="chain" id="PRO_5005146647" description="Carboxylic ester hydrolase" evidence="3">
    <location>
        <begin position="19"/>
        <end position="558"/>
    </location>
</feature>
<feature type="domain" description="Carboxylesterase type B" evidence="4">
    <location>
        <begin position="28"/>
        <end position="529"/>
    </location>
</feature>
<dbReference type="GO" id="GO:0052689">
    <property type="term" value="F:carboxylic ester hydrolase activity"/>
    <property type="evidence" value="ECO:0007669"/>
    <property type="project" value="TreeGrafter"/>
</dbReference>
<dbReference type="InterPro" id="IPR019826">
    <property type="entry name" value="Carboxylesterase_B_AS"/>
</dbReference>
<dbReference type="PANTHER" id="PTHR43918:SF4">
    <property type="entry name" value="CARBOXYLIC ESTER HYDROLASE"/>
    <property type="match status" value="1"/>
</dbReference>
<evidence type="ECO:0000256" key="1">
    <source>
        <dbReference type="ARBA" id="ARBA00005964"/>
    </source>
</evidence>
<comment type="caution">
    <text evidence="5">The sequence shown here is derived from an EMBL/GenBank/DDBJ whole genome shotgun (WGS) entry which is preliminary data.</text>
</comment>
<dbReference type="Proteomes" id="UP000015100">
    <property type="component" value="Unassembled WGS sequence"/>
</dbReference>
<evidence type="ECO:0000313" key="5">
    <source>
        <dbReference type="EMBL" id="EPS41662.1"/>
    </source>
</evidence>
<reference evidence="6" key="2">
    <citation type="submission" date="2013-04" db="EMBL/GenBank/DDBJ databases">
        <title>Genomic mechanisms accounting for the adaptation to parasitism in nematode-trapping fungi.</title>
        <authorList>
            <person name="Ahren D.G."/>
        </authorList>
    </citation>
    <scope>NUCLEOTIDE SEQUENCE [LARGE SCALE GENOMIC DNA]</scope>
    <source>
        <strain evidence="6">CBS 200.50</strain>
    </source>
</reference>
<dbReference type="Gene3D" id="3.40.50.1820">
    <property type="entry name" value="alpha/beta hydrolase"/>
    <property type="match status" value="1"/>
</dbReference>
<sequence length="558" mass="61665">MLLPQLTVVLTIPYLALAVAIGGGSTSSPQAKTVNGTYEGKYLEGFDQDAFLGMRFGLHTGGQMRFRRPHYVTENWEDVRNATEYGLACPQNPSTNVFKDGMQSEDCLTINVVRPAGTKPGAKLPTLVWIYGGGFDGGGSGDQRYNMSGIVRLSQDMGKPIVGVSFNYRLNKLGFLQSSQLLQEGSSNAGMHDQRLALMWIQANIVAFGGNPRRVTIWGESAGAQAIGLHLHAYDGKDEGLYQAAIMESGGPVGAPVSPMAFYPAYFQRILDNMGCGSAKDQIGCLRSVSFATWQAANSKSDWLVWNPLVDGDMWTEYPSITAAQGKFVKVPILMGTNSDEGCTFAARGLDNETAIYQNLLNYRHYAIRPTMAKKILDLYPDDVTTQPPYYLNPNPVAYPEYGLAWRRAAAIAGDLAMIAPRRRVSEQYTRAGLKVFSYRFDALQYGQNPKYGVGHFQNVVYTFQNISGLLGPLPAYANDKVLSTSMGRAYISFVYDHDPNTSRGHESTLPHWPQYDLKRPKNMVFNATHGSWVENDTYRKKAMAFLNQVDSELQIFA</sequence>
<dbReference type="SUPFAM" id="SSF53474">
    <property type="entry name" value="alpha/beta-Hydrolases"/>
    <property type="match status" value="1"/>
</dbReference>
<protein>
    <recommendedName>
        <fullName evidence="3">Carboxylic ester hydrolase</fullName>
        <ecNumber evidence="3">3.1.1.-</ecNumber>
    </recommendedName>
</protein>
<dbReference type="AlphaFoldDB" id="S8C223"/>
<evidence type="ECO:0000313" key="6">
    <source>
        <dbReference type="Proteomes" id="UP000015100"/>
    </source>
</evidence>
<accession>S8C223</accession>
<keyword evidence="3" id="KW-0732">Signal</keyword>
<dbReference type="OrthoDB" id="408631at2759"/>
<comment type="similarity">
    <text evidence="1 3">Belongs to the type-B carboxylesterase/lipase family.</text>
</comment>
<dbReference type="InterPro" id="IPR002018">
    <property type="entry name" value="CarbesteraseB"/>
</dbReference>
<reference evidence="5 6" key="1">
    <citation type="journal article" date="2013" name="PLoS Genet.">
        <title>Genomic mechanisms accounting for the adaptation to parasitism in nematode-trapping fungi.</title>
        <authorList>
            <person name="Meerupati T."/>
            <person name="Andersson K.M."/>
            <person name="Friman E."/>
            <person name="Kumar D."/>
            <person name="Tunlid A."/>
            <person name="Ahren D."/>
        </authorList>
    </citation>
    <scope>NUCLEOTIDE SEQUENCE [LARGE SCALE GENOMIC DNA]</scope>
    <source>
        <strain evidence="5 6">CBS 200.50</strain>
    </source>
</reference>
<dbReference type="EC" id="3.1.1.-" evidence="3"/>
<evidence type="ECO:0000256" key="3">
    <source>
        <dbReference type="RuleBase" id="RU361235"/>
    </source>
</evidence>
<keyword evidence="2 3" id="KW-0378">Hydrolase</keyword>
<dbReference type="HOGENOM" id="CLU_006586_10_6_1"/>